<dbReference type="STRING" id="1637975.AN957_06180"/>
<dbReference type="InterPro" id="IPR025668">
    <property type="entry name" value="Tnp_DDE_dom"/>
</dbReference>
<dbReference type="PATRIC" id="fig|1637975.4.peg.2009"/>
<protein>
    <recommendedName>
        <fullName evidence="8">Transposase</fullName>
    </recommendedName>
</protein>
<accession>A0A0Q3QKU3</accession>
<name>A0A0Q3QKU3_9BACI</name>
<dbReference type="Pfam" id="PF05598">
    <property type="entry name" value="DUF772"/>
    <property type="match status" value="1"/>
</dbReference>
<dbReference type="InterPro" id="IPR008490">
    <property type="entry name" value="Transposase_InsH_N"/>
</dbReference>
<sequence>MMGRKDEYQSKLEFIDLNTFVPSNHILRQINEKIDFSFVYNKMEKYYSKLGRKSLDPVLLFKMLLIGYLYNVDSERVLEQEVNLNIAYRWFLGLDLSDTVPDHSTFSQNRRRRFKDSTVFQEIFDYIIDLCIENGLVTGEVIVTDSTHIKASAAKAKAEKVVVEKTPSQYLNTLEKEAKKIEKELEDKRIESGKKKRGRKSKSSSTEKISVIKTDPDSGLLNRPGKPSGPHYLAHASIDTKNGIIVDIHPSAGNINDCEPFIDRLNVIQEKFELNIKNVAADKGYDKTKIHHGLKTLEITGYISPIGYTTPFETTSYKEFTYNIDTDTYTCPNKKTLTFTHLRKKETDNYLKTYSAKSKDCKVCPFRECCFGETASKRTISRPIAHELLEANTQRAKTSEYKAFQKLRRVWCEGSFGTLKSKHNLYKTYKRGIEKISEQCLFSALALNLKRIIKVMN</sequence>
<organism evidence="4 7">
    <name type="scientific">Cytobacillus solani</name>
    <dbReference type="NCBI Taxonomy" id="1637975"/>
    <lineage>
        <taxon>Bacteria</taxon>
        <taxon>Bacillati</taxon>
        <taxon>Bacillota</taxon>
        <taxon>Bacilli</taxon>
        <taxon>Bacillales</taxon>
        <taxon>Bacillaceae</taxon>
        <taxon>Cytobacillus</taxon>
    </lineage>
</organism>
<dbReference type="RefSeq" id="WP_056682886.1">
    <property type="nucleotide sequence ID" value="NZ_LJIX01000006.1"/>
</dbReference>
<dbReference type="Pfam" id="PF13751">
    <property type="entry name" value="DDE_Tnp_1_6"/>
    <property type="match status" value="1"/>
</dbReference>
<comment type="caution">
    <text evidence="4">The sequence shown here is derived from an EMBL/GenBank/DDBJ whole genome shotgun (WGS) entry which is preliminary data.</text>
</comment>
<dbReference type="PANTHER" id="PTHR33408:SF2">
    <property type="entry name" value="TRANSPOSASE DDE DOMAIN-CONTAINING PROTEIN"/>
    <property type="match status" value="1"/>
</dbReference>
<feature type="domain" description="Transposase DDE" evidence="3">
    <location>
        <begin position="330"/>
        <end position="452"/>
    </location>
</feature>
<dbReference type="EMBL" id="LJIX01000006">
    <property type="protein sequence ID" value="KQL19075.1"/>
    <property type="molecule type" value="Genomic_DNA"/>
</dbReference>
<dbReference type="EMBL" id="LJIX01000006">
    <property type="protein sequence ID" value="KQL20995.1"/>
    <property type="molecule type" value="Genomic_DNA"/>
</dbReference>
<evidence type="ECO:0000313" key="5">
    <source>
        <dbReference type="EMBL" id="KQL19075.1"/>
    </source>
</evidence>
<evidence type="ECO:0008006" key="8">
    <source>
        <dbReference type="Google" id="ProtNLM"/>
    </source>
</evidence>
<evidence type="ECO:0000313" key="7">
    <source>
        <dbReference type="Proteomes" id="UP000050996"/>
    </source>
</evidence>
<dbReference type="PANTHER" id="PTHR33408">
    <property type="entry name" value="TRANSPOSASE"/>
    <property type="match status" value="1"/>
</dbReference>
<feature type="domain" description="Transposase InsH N-terminal" evidence="2">
    <location>
        <begin position="17"/>
        <end position="112"/>
    </location>
</feature>
<dbReference type="NCBIfam" id="NF033551">
    <property type="entry name" value="transpos_IS1182"/>
    <property type="match status" value="1"/>
</dbReference>
<reference evidence="4 7" key="1">
    <citation type="submission" date="2015-09" db="EMBL/GenBank/DDBJ databases">
        <title>Genome sequencing project for genomic taxonomy and phylogenomics of Bacillus-like bacteria.</title>
        <authorList>
            <person name="Liu B."/>
            <person name="Wang J."/>
            <person name="Zhu Y."/>
            <person name="Liu G."/>
            <person name="Chen Q."/>
            <person name="Chen Z."/>
            <person name="Lan J."/>
            <person name="Che J."/>
            <person name="Ge C."/>
            <person name="Shi H."/>
            <person name="Pan Z."/>
            <person name="Liu X."/>
        </authorList>
    </citation>
    <scope>NUCLEOTIDE SEQUENCE [LARGE SCALE GENOMIC DNA]</scope>
    <source>
        <strain evidence="4 7">FJAT-18043</strain>
    </source>
</reference>
<evidence type="ECO:0000313" key="6">
    <source>
        <dbReference type="EMBL" id="KQL20995.1"/>
    </source>
</evidence>
<keyword evidence="7" id="KW-1185">Reference proteome</keyword>
<evidence type="ECO:0000259" key="3">
    <source>
        <dbReference type="Pfam" id="PF13751"/>
    </source>
</evidence>
<evidence type="ECO:0000259" key="2">
    <source>
        <dbReference type="Pfam" id="PF05598"/>
    </source>
</evidence>
<dbReference type="AlphaFoldDB" id="A0A0Q3QKU3"/>
<dbReference type="InterPro" id="IPR047629">
    <property type="entry name" value="IS1182_transpos"/>
</dbReference>
<proteinExistence type="predicted"/>
<evidence type="ECO:0000256" key="1">
    <source>
        <dbReference type="SAM" id="MobiDB-lite"/>
    </source>
</evidence>
<evidence type="ECO:0000313" key="4">
    <source>
        <dbReference type="EMBL" id="KQL18216.1"/>
    </source>
</evidence>
<dbReference type="Proteomes" id="UP000050996">
    <property type="component" value="Unassembled WGS sequence"/>
</dbReference>
<gene>
    <name evidence="4" type="ORF">AN957_06180</name>
    <name evidence="5" type="ORF">AN957_11090</name>
    <name evidence="6" type="ORF">AN957_22045</name>
</gene>
<feature type="region of interest" description="Disordered" evidence="1">
    <location>
        <begin position="191"/>
        <end position="230"/>
    </location>
</feature>
<dbReference type="EMBL" id="LJIX01000006">
    <property type="protein sequence ID" value="KQL18216.1"/>
    <property type="molecule type" value="Genomic_DNA"/>
</dbReference>